<dbReference type="RefSeq" id="XP_007697163.1">
    <property type="nucleotide sequence ID" value="XM_007698973.1"/>
</dbReference>
<evidence type="ECO:0000256" key="2">
    <source>
        <dbReference type="RuleBase" id="RU003968"/>
    </source>
</evidence>
<evidence type="ECO:0000313" key="6">
    <source>
        <dbReference type="Proteomes" id="UP000016934"/>
    </source>
</evidence>
<feature type="signal peptide" evidence="3">
    <location>
        <begin position="1"/>
        <end position="21"/>
    </location>
</feature>
<evidence type="ECO:0000313" key="5">
    <source>
        <dbReference type="EMBL" id="EMD67526.1"/>
    </source>
</evidence>
<dbReference type="Gene3D" id="3.50.50.60">
    <property type="entry name" value="FAD/NAD(P)-binding domain"/>
    <property type="match status" value="2"/>
</dbReference>
<keyword evidence="2" id="KW-0285">Flavoprotein</keyword>
<dbReference type="Proteomes" id="UP000016934">
    <property type="component" value="Unassembled WGS sequence"/>
</dbReference>
<dbReference type="EMBL" id="KB445639">
    <property type="protein sequence ID" value="EMD67526.1"/>
    <property type="molecule type" value="Genomic_DNA"/>
</dbReference>
<dbReference type="Pfam" id="PF00732">
    <property type="entry name" value="GMC_oxred_N"/>
    <property type="match status" value="1"/>
</dbReference>
<dbReference type="PANTHER" id="PTHR47190:SF4">
    <property type="entry name" value="DEHYDROGENASE, PUTATIVE-RELATED"/>
    <property type="match status" value="1"/>
</dbReference>
<feature type="domain" description="Glucose-methanol-choline oxidoreductase N-terminal" evidence="4">
    <location>
        <begin position="61"/>
        <end position="84"/>
    </location>
</feature>
<dbReference type="Gene3D" id="3.30.560.10">
    <property type="entry name" value="Glucose Oxidase, domain 3"/>
    <property type="match status" value="1"/>
</dbReference>
<dbReference type="InterPro" id="IPR007867">
    <property type="entry name" value="GMC_OxRtase_C"/>
</dbReference>
<feature type="chain" id="PRO_5004026675" description="Glucose-methanol-choline oxidoreductase N-terminal domain-containing protein" evidence="3">
    <location>
        <begin position="22"/>
        <end position="349"/>
    </location>
</feature>
<dbReference type="PANTHER" id="PTHR47190">
    <property type="entry name" value="DEHYDROGENASE, PUTATIVE-RELATED"/>
    <property type="match status" value="1"/>
</dbReference>
<dbReference type="InterPro" id="IPR053208">
    <property type="entry name" value="GMC_Oxidoreductase_CD"/>
</dbReference>
<organism evidence="5 6">
    <name type="scientific">Cochliobolus sativus (strain ND90Pr / ATCC 201652)</name>
    <name type="common">Common root rot and spot blotch fungus</name>
    <name type="synonym">Bipolaris sorokiniana</name>
    <dbReference type="NCBI Taxonomy" id="665912"/>
    <lineage>
        <taxon>Eukaryota</taxon>
        <taxon>Fungi</taxon>
        <taxon>Dikarya</taxon>
        <taxon>Ascomycota</taxon>
        <taxon>Pezizomycotina</taxon>
        <taxon>Dothideomycetes</taxon>
        <taxon>Pleosporomycetidae</taxon>
        <taxon>Pleosporales</taxon>
        <taxon>Pleosporineae</taxon>
        <taxon>Pleosporaceae</taxon>
        <taxon>Bipolaris</taxon>
    </lineage>
</organism>
<keyword evidence="6" id="KW-1185">Reference proteome</keyword>
<dbReference type="OrthoDB" id="413885at2759"/>
<dbReference type="KEGG" id="bsc:COCSADRAFT_352488"/>
<dbReference type="Pfam" id="PF05199">
    <property type="entry name" value="GMC_oxred_C"/>
    <property type="match status" value="1"/>
</dbReference>
<dbReference type="eggNOG" id="KOG1238">
    <property type="taxonomic scope" value="Eukaryota"/>
</dbReference>
<reference evidence="5 6" key="1">
    <citation type="journal article" date="2012" name="PLoS Pathog.">
        <title>Diverse lifestyles and strategies of plant pathogenesis encoded in the genomes of eighteen Dothideomycetes fungi.</title>
        <authorList>
            <person name="Ohm R.A."/>
            <person name="Feau N."/>
            <person name="Henrissat B."/>
            <person name="Schoch C.L."/>
            <person name="Horwitz B.A."/>
            <person name="Barry K.W."/>
            <person name="Condon B.J."/>
            <person name="Copeland A.C."/>
            <person name="Dhillon B."/>
            <person name="Glaser F."/>
            <person name="Hesse C.N."/>
            <person name="Kosti I."/>
            <person name="LaButti K."/>
            <person name="Lindquist E.A."/>
            <person name="Lucas S."/>
            <person name="Salamov A.A."/>
            <person name="Bradshaw R.E."/>
            <person name="Ciuffetti L."/>
            <person name="Hamelin R.C."/>
            <person name="Kema G.H.J."/>
            <person name="Lawrence C."/>
            <person name="Scott J.A."/>
            <person name="Spatafora J.W."/>
            <person name="Turgeon B.G."/>
            <person name="de Wit P.J.G.M."/>
            <person name="Zhong S."/>
            <person name="Goodwin S.B."/>
            <person name="Grigoriev I.V."/>
        </authorList>
    </citation>
    <scope>NUCLEOTIDE SEQUENCE [LARGE SCALE GENOMIC DNA]</scope>
    <source>
        <strain evidence="6">ND90Pr / ATCC 201652</strain>
    </source>
</reference>
<dbReference type="GO" id="GO:0050660">
    <property type="term" value="F:flavin adenine dinucleotide binding"/>
    <property type="evidence" value="ECO:0007669"/>
    <property type="project" value="InterPro"/>
</dbReference>
<evidence type="ECO:0000256" key="3">
    <source>
        <dbReference type="SAM" id="SignalP"/>
    </source>
</evidence>
<dbReference type="SUPFAM" id="SSF51905">
    <property type="entry name" value="FAD/NAD(P)-binding domain"/>
    <property type="match status" value="1"/>
</dbReference>
<dbReference type="PROSITE" id="PS00623">
    <property type="entry name" value="GMC_OXRED_1"/>
    <property type="match status" value="1"/>
</dbReference>
<keyword evidence="2" id="KW-0274">FAD</keyword>
<proteinExistence type="inferred from homology"/>
<evidence type="ECO:0000259" key="4">
    <source>
        <dbReference type="PROSITE" id="PS00623"/>
    </source>
</evidence>
<protein>
    <recommendedName>
        <fullName evidence="4">Glucose-methanol-choline oxidoreductase N-terminal domain-containing protein</fullName>
    </recommendedName>
</protein>
<dbReference type="InterPro" id="IPR000172">
    <property type="entry name" value="GMC_OxRdtase_N"/>
</dbReference>
<name>M2TE61_COCSN</name>
<evidence type="ECO:0000256" key="1">
    <source>
        <dbReference type="ARBA" id="ARBA00010790"/>
    </source>
</evidence>
<gene>
    <name evidence="5" type="ORF">COCSADRAFT_352488</name>
</gene>
<dbReference type="HOGENOM" id="CLU_794553_0_0_1"/>
<dbReference type="Gene3D" id="3.30.410.10">
    <property type="entry name" value="Cholesterol Oxidase, domain 2"/>
    <property type="match status" value="1"/>
</dbReference>
<keyword evidence="3" id="KW-0732">Signal</keyword>
<reference evidence="6" key="2">
    <citation type="journal article" date="2013" name="PLoS Genet.">
        <title>Comparative genome structure, secondary metabolite, and effector coding capacity across Cochliobolus pathogens.</title>
        <authorList>
            <person name="Condon B.J."/>
            <person name="Leng Y."/>
            <person name="Wu D."/>
            <person name="Bushley K.E."/>
            <person name="Ohm R.A."/>
            <person name="Otillar R."/>
            <person name="Martin J."/>
            <person name="Schackwitz W."/>
            <person name="Grimwood J."/>
            <person name="MohdZainudin N."/>
            <person name="Xue C."/>
            <person name="Wang R."/>
            <person name="Manning V.A."/>
            <person name="Dhillon B."/>
            <person name="Tu Z.J."/>
            <person name="Steffenson B.J."/>
            <person name="Salamov A."/>
            <person name="Sun H."/>
            <person name="Lowry S."/>
            <person name="LaButti K."/>
            <person name="Han J."/>
            <person name="Copeland A."/>
            <person name="Lindquist E."/>
            <person name="Barry K."/>
            <person name="Schmutz J."/>
            <person name="Baker S.E."/>
            <person name="Ciuffetti L.M."/>
            <person name="Grigoriev I.V."/>
            <person name="Zhong S."/>
            <person name="Turgeon B.G."/>
        </authorList>
    </citation>
    <scope>NUCLEOTIDE SEQUENCE [LARGE SCALE GENOMIC DNA]</scope>
    <source>
        <strain evidence="6">ND90Pr / ATCC 201652</strain>
    </source>
</reference>
<dbReference type="AlphaFoldDB" id="M2TE61"/>
<sequence>MAIRHIFIAASLALAFAKTNAENPASGKYGYTTAYDYIIVASLENYPDLKALCDDTPDLSGCVLGGSTVINSMNYINPSRDDFDAVWPKGWQWDDIQASAAKLYKRNPGIINPSVDGRCYDSIVYDVLSKELAQAGYNSVNTVTNPNDKKRIYGHSAVNVMNGLRSGPVRTYLPLAQCHKIMVQTHCFSRRNNQIDIVYQVTFGTITVGSMGMNAAGKAIYTKSALLQTAADKEALTIELDNWLAMSRTPGSRLVYSGGANTNGAEIIKTNGIGTGYHLTSSTIMGTDNGTKGGKSVVDTNYKVYGIDNLFVVDLRIHPKVPSGDTMVITMIATEHAVTKILELGNKGW</sequence>
<dbReference type="SUPFAM" id="SSF54373">
    <property type="entry name" value="FAD-linked reductases, C-terminal domain"/>
    <property type="match status" value="1"/>
</dbReference>
<dbReference type="GeneID" id="19138158"/>
<dbReference type="GO" id="GO:0016614">
    <property type="term" value="F:oxidoreductase activity, acting on CH-OH group of donors"/>
    <property type="evidence" value="ECO:0007669"/>
    <property type="project" value="InterPro"/>
</dbReference>
<dbReference type="InterPro" id="IPR036188">
    <property type="entry name" value="FAD/NAD-bd_sf"/>
</dbReference>
<comment type="similarity">
    <text evidence="1 2">Belongs to the GMC oxidoreductase family.</text>
</comment>
<accession>M2TE61</accession>